<keyword evidence="1" id="KW-1133">Transmembrane helix</keyword>
<name>A0A3N7FMK6_POPTR</name>
<evidence type="ECO:0000313" key="3">
    <source>
        <dbReference type="EMBL" id="RQO95290.1"/>
    </source>
</evidence>
<sequence length="192" mass="21280">MKAREAADARRVLMRMKDRFSKDFNHDESSISWYNWTTERNLDEIERDALSASLRILSIIAAIRFDEMPDQIENVLYSSLMDRTVPDPSLPNTFMGATLDTPASDTWEEVSPKATTLLKPEDCKSLWLWVNFIEEIEPMVTGARSLQDGRRRNRSYAAGAGAAAAAGVGAVVAGPAAVVNAGIVIFTRAMRL</sequence>
<evidence type="ECO:0000256" key="1">
    <source>
        <dbReference type="SAM" id="Phobius"/>
    </source>
</evidence>
<gene>
    <name evidence="3" type="ORF">POPTR_T172002</name>
</gene>
<protein>
    <recommendedName>
        <fullName evidence="2">Sey1/RHD3-like three-helix bundle domain-containing protein</fullName>
    </recommendedName>
</protein>
<feature type="transmembrane region" description="Helical" evidence="1">
    <location>
        <begin position="156"/>
        <end position="186"/>
    </location>
</feature>
<reference evidence="3" key="2">
    <citation type="submission" date="2017-07" db="EMBL/GenBank/DDBJ databases">
        <title>WGS assembly of Populus trichocarpa.</title>
        <authorList>
            <person name="Tuskan G."/>
            <person name="Difazio S."/>
            <person name="Jansson S."/>
            <person name="Bohlmann J."/>
            <person name="Grigoriev I."/>
            <person name="Hellsten U."/>
            <person name="Putnam N."/>
            <person name="Ralph S."/>
            <person name="Rombauts S."/>
            <person name="Salamov A."/>
            <person name="Schein J."/>
            <person name="Sterck L."/>
            <person name="Aerts A."/>
            <person name="Bhalerao R."/>
            <person name="Bhalerao R."/>
            <person name="Blaudez D."/>
            <person name="Boerjan W."/>
            <person name="Brun A."/>
            <person name="Brunner A."/>
            <person name="Busov V."/>
            <person name="Campbell M."/>
            <person name="Carlson J."/>
            <person name="Chalot M."/>
            <person name="Chapman J."/>
            <person name="Chen G."/>
            <person name="Cooper D."/>
            <person name="Coutinho P."/>
            <person name="Couturier J."/>
            <person name="Covert S."/>
            <person name="Cronk Q."/>
            <person name="Cunningham R."/>
            <person name="Davis J."/>
            <person name="Degroeve S."/>
            <person name="Dejardin A."/>
            <person name="Depamphilis C."/>
            <person name="Detter J."/>
            <person name="Dirks B."/>
            <person name="Dubchak I."/>
            <person name="Duplessis S."/>
            <person name="Ehlting J."/>
            <person name="Ellis B."/>
            <person name="Gendler K."/>
            <person name="Goodstein D."/>
            <person name="Gribskov M."/>
            <person name="Grimwood J."/>
            <person name="Groover A."/>
            <person name="Gunter L."/>
            <person name="Hamberger B."/>
            <person name="Heinze B."/>
            <person name="Helariutta Y."/>
            <person name="Henrissat B."/>
            <person name="Holligan D."/>
            <person name="Holt R."/>
            <person name="Huang W."/>
            <person name="Islam-Faridi N."/>
            <person name="Jones S."/>
            <person name="Jones-Rhoades M."/>
            <person name="Jorgensen R."/>
            <person name="Joshi C."/>
            <person name="Kangasjarvi J."/>
            <person name="Karlsson J."/>
            <person name="Kelleher C."/>
            <person name="Kirkpatrick R."/>
            <person name="Kirst M."/>
            <person name="Kohler A."/>
            <person name="Kalluri U."/>
            <person name="Larimer F."/>
            <person name="Leebens-Mack J."/>
            <person name="Leple J."/>
            <person name="Locascio P."/>
            <person name="Lou Y."/>
            <person name="Lucas S."/>
            <person name="Martin F."/>
            <person name="Montanini B."/>
            <person name="Napoli C."/>
            <person name="Nelson D."/>
            <person name="Nelson C."/>
            <person name="Nieminen K."/>
            <person name="Nilsson O."/>
            <person name="Pereda V."/>
            <person name="Peter G."/>
            <person name="Philippe R."/>
            <person name="Pilate G."/>
            <person name="Poliakov A."/>
            <person name="Razumovskaya J."/>
            <person name="Richardson P."/>
            <person name="Rinaldi C."/>
            <person name="Ritland K."/>
            <person name="Rouze P."/>
            <person name="Ryaboy D."/>
            <person name="Schmutz J."/>
            <person name="Schrader J."/>
            <person name="Segerman B."/>
            <person name="Shin H."/>
            <person name="Siddiqui A."/>
            <person name="Sterky F."/>
            <person name="Terry A."/>
            <person name="Tsai C."/>
            <person name="Uberbacher E."/>
            <person name="Unneberg P."/>
            <person name="Vahala J."/>
            <person name="Wall K."/>
            <person name="Wessler S."/>
            <person name="Yang G."/>
            <person name="Yin T."/>
            <person name="Douglas C."/>
            <person name="Marra M."/>
            <person name="Sandberg G."/>
            <person name="Van De Peer Y."/>
            <person name="Rokhsar D."/>
        </authorList>
    </citation>
    <scope>NUCLEOTIDE SEQUENCE</scope>
    <source>
        <strain evidence="3">Nisqually-1</strain>
    </source>
</reference>
<keyword evidence="1" id="KW-0812">Transmembrane</keyword>
<reference evidence="3" key="1">
    <citation type="journal article" date="2006" name="Science">
        <title>The genome of black cottonwood, Populus trichocarpa (Torr. &amp; Gray).</title>
        <authorList>
            <person name="Tuskan G.A."/>
            <person name="Difazio S."/>
            <person name="Jansson S."/>
            <person name="Bohlmann J."/>
            <person name="Grigoriev I."/>
            <person name="Hellsten U."/>
            <person name="Putnam N."/>
            <person name="Ralph S."/>
            <person name="Rombauts S."/>
            <person name="Salamov A."/>
            <person name="Schein J."/>
            <person name="Sterck L."/>
            <person name="Aerts A."/>
            <person name="Bhalerao R.R."/>
            <person name="Bhalerao R.P."/>
            <person name="Blaudez D."/>
            <person name="Boerjan W."/>
            <person name="Brun A."/>
            <person name="Brunner A."/>
            <person name="Busov V."/>
            <person name="Campbell M."/>
            <person name="Carlson J."/>
            <person name="Chalot M."/>
            <person name="Chapman J."/>
            <person name="Chen G.L."/>
            <person name="Cooper D."/>
            <person name="Coutinho P.M."/>
            <person name="Couturier J."/>
            <person name="Covert S."/>
            <person name="Cronk Q."/>
            <person name="Cunningham R."/>
            <person name="Davis J."/>
            <person name="Degroeve S."/>
            <person name="Dejardin A."/>
            <person name="Depamphilis C."/>
            <person name="Detter J."/>
            <person name="Dirks B."/>
            <person name="Dubchak I."/>
            <person name="Duplessis S."/>
            <person name="Ehlting J."/>
            <person name="Ellis B."/>
            <person name="Gendler K."/>
            <person name="Goodstein D."/>
            <person name="Gribskov M."/>
            <person name="Grimwood J."/>
            <person name="Groover A."/>
            <person name="Gunter L."/>
            <person name="Hamberger B."/>
            <person name="Heinze B."/>
            <person name="Helariutta Y."/>
            <person name="Henrissat B."/>
            <person name="Holligan D."/>
            <person name="Holt R."/>
            <person name="Huang W."/>
            <person name="Islam-Faridi N."/>
            <person name="Jones S."/>
            <person name="Jones-Rhoades M."/>
            <person name="Jorgensen R."/>
            <person name="Joshi C."/>
            <person name="Kangasjarvi J."/>
            <person name="Karlsson J."/>
            <person name="Kelleher C."/>
            <person name="Kirkpatrick R."/>
            <person name="Kirst M."/>
            <person name="Kohler A."/>
            <person name="Kalluri U."/>
            <person name="Larimer F."/>
            <person name="Leebens-Mack J."/>
            <person name="Leple J.C."/>
            <person name="Locascio P."/>
            <person name="Lou Y."/>
            <person name="Lucas S."/>
            <person name="Martin F."/>
            <person name="Montanini B."/>
            <person name="Napoli C."/>
            <person name="Nelson D.R."/>
            <person name="Nelson C."/>
            <person name="Nieminen K."/>
            <person name="Nilsson O."/>
            <person name="Pereda V."/>
            <person name="Peter G."/>
            <person name="Philippe R."/>
            <person name="Pilate G."/>
            <person name="Poliakov A."/>
            <person name="Razumovskaya J."/>
            <person name="Richardson P."/>
            <person name="Rinaldi C."/>
            <person name="Ritland K."/>
            <person name="Rouze P."/>
            <person name="Ryaboy D."/>
            <person name="Schmutz J."/>
            <person name="Schrader J."/>
            <person name="Segerman B."/>
            <person name="Shin H."/>
            <person name="Siddiqui A."/>
            <person name="Sterky F."/>
            <person name="Terry A."/>
            <person name="Tsai C.J."/>
            <person name="Uberbacher E."/>
            <person name="Unneberg P."/>
            <person name="Vahala J."/>
            <person name="Wall K."/>
            <person name="Wessler S."/>
            <person name="Yang G."/>
            <person name="Yin T."/>
            <person name="Douglas C."/>
            <person name="Marra M."/>
            <person name="Sandberg G."/>
            <person name="Van de Peer Y."/>
            <person name="Rokhsar D."/>
        </authorList>
    </citation>
    <scope>NUCLEOTIDE SEQUENCE [LARGE SCALE GENOMIC DNA]</scope>
    <source>
        <strain evidence="3">Nisqually-1</strain>
    </source>
</reference>
<dbReference type="PANTHER" id="PTHR45923:SF20">
    <property type="entry name" value="PROTEIN ROOT HAIR DEFECTIVE 3 HOMOLOG 2"/>
    <property type="match status" value="1"/>
</dbReference>
<dbReference type="InterPro" id="IPR046758">
    <property type="entry name" value="Sey1/RHD3-like_3HB"/>
</dbReference>
<feature type="domain" description="Sey1/RHD3-like three-helix bundle" evidence="2">
    <location>
        <begin position="2"/>
        <end position="144"/>
    </location>
</feature>
<dbReference type="EMBL" id="KZ623757">
    <property type="protein sequence ID" value="RQO95290.1"/>
    <property type="molecule type" value="Genomic_DNA"/>
</dbReference>
<keyword evidence="1" id="KW-0472">Membrane</keyword>
<accession>A0A3N7FMK6</accession>
<dbReference type="InParanoid" id="A0A3N7FMK6"/>
<dbReference type="PANTHER" id="PTHR45923">
    <property type="entry name" value="PROTEIN SEY1"/>
    <property type="match status" value="1"/>
</dbReference>
<dbReference type="Pfam" id="PF20428">
    <property type="entry name" value="Sey1_3HB"/>
    <property type="match status" value="1"/>
</dbReference>
<proteinExistence type="predicted"/>
<dbReference type="InterPro" id="IPR008803">
    <property type="entry name" value="RHD3/Sey1"/>
</dbReference>
<dbReference type="STRING" id="3694.A0A3N7FMK6"/>
<dbReference type="AlphaFoldDB" id="A0A3N7FMK6"/>
<organism evidence="3">
    <name type="scientific">Populus trichocarpa</name>
    <name type="common">Western balsam poplar</name>
    <name type="synonym">Populus balsamifera subsp. trichocarpa</name>
    <dbReference type="NCBI Taxonomy" id="3694"/>
    <lineage>
        <taxon>Eukaryota</taxon>
        <taxon>Viridiplantae</taxon>
        <taxon>Streptophyta</taxon>
        <taxon>Embryophyta</taxon>
        <taxon>Tracheophyta</taxon>
        <taxon>Spermatophyta</taxon>
        <taxon>Magnoliopsida</taxon>
        <taxon>eudicotyledons</taxon>
        <taxon>Gunneridae</taxon>
        <taxon>Pentapetalae</taxon>
        <taxon>rosids</taxon>
        <taxon>fabids</taxon>
        <taxon>Malpighiales</taxon>
        <taxon>Salicaceae</taxon>
        <taxon>Saliceae</taxon>
        <taxon>Populus</taxon>
    </lineage>
</organism>
<evidence type="ECO:0000259" key="2">
    <source>
        <dbReference type="Pfam" id="PF20428"/>
    </source>
</evidence>